<evidence type="ECO:0000313" key="3">
    <source>
        <dbReference type="EMBL" id="GGH70885.1"/>
    </source>
</evidence>
<dbReference type="PRINTS" id="PR00111">
    <property type="entry name" value="ABHYDROLASE"/>
</dbReference>
<protein>
    <submittedName>
        <fullName evidence="3">Arylesterase</fullName>
    </submittedName>
</protein>
<dbReference type="InterPro" id="IPR000639">
    <property type="entry name" value="Epox_hydrolase-like"/>
</dbReference>
<dbReference type="SUPFAM" id="SSF53474">
    <property type="entry name" value="alpha/beta-Hydrolases"/>
    <property type="match status" value="1"/>
</dbReference>
<name>A0A917MYK6_9BACT</name>
<reference evidence="3" key="1">
    <citation type="journal article" date="2014" name="Int. J. Syst. Evol. Microbiol.">
        <title>Complete genome sequence of Corynebacterium casei LMG S-19264T (=DSM 44701T), isolated from a smear-ripened cheese.</title>
        <authorList>
            <consortium name="US DOE Joint Genome Institute (JGI-PGF)"/>
            <person name="Walter F."/>
            <person name="Albersmeier A."/>
            <person name="Kalinowski J."/>
            <person name="Ruckert C."/>
        </authorList>
    </citation>
    <scope>NUCLEOTIDE SEQUENCE</scope>
    <source>
        <strain evidence="3">CGMCC 1.15290</strain>
    </source>
</reference>
<proteinExistence type="inferred from homology"/>
<dbReference type="InterPro" id="IPR050471">
    <property type="entry name" value="AB_hydrolase"/>
</dbReference>
<dbReference type="Pfam" id="PF00561">
    <property type="entry name" value="Abhydrolase_1"/>
    <property type="match status" value="1"/>
</dbReference>
<dbReference type="GO" id="GO:0003824">
    <property type="term" value="F:catalytic activity"/>
    <property type="evidence" value="ECO:0007669"/>
    <property type="project" value="InterPro"/>
</dbReference>
<evidence type="ECO:0000259" key="2">
    <source>
        <dbReference type="Pfam" id="PF00561"/>
    </source>
</evidence>
<dbReference type="PANTHER" id="PTHR43433">
    <property type="entry name" value="HYDROLASE, ALPHA/BETA FOLD FAMILY PROTEIN"/>
    <property type="match status" value="1"/>
</dbReference>
<keyword evidence="4" id="KW-1185">Reference proteome</keyword>
<dbReference type="InterPro" id="IPR029058">
    <property type="entry name" value="AB_hydrolase_fold"/>
</dbReference>
<organism evidence="3 4">
    <name type="scientific">Filimonas zeae</name>
    <dbReference type="NCBI Taxonomy" id="1737353"/>
    <lineage>
        <taxon>Bacteria</taxon>
        <taxon>Pseudomonadati</taxon>
        <taxon>Bacteroidota</taxon>
        <taxon>Chitinophagia</taxon>
        <taxon>Chitinophagales</taxon>
        <taxon>Chitinophagaceae</taxon>
        <taxon>Filimonas</taxon>
    </lineage>
</organism>
<comment type="caution">
    <text evidence="3">The sequence shown here is derived from an EMBL/GenBank/DDBJ whole genome shotgun (WGS) entry which is preliminary data.</text>
</comment>
<dbReference type="EMBL" id="BMIB01000003">
    <property type="protein sequence ID" value="GGH70885.1"/>
    <property type="molecule type" value="Genomic_DNA"/>
</dbReference>
<sequence>MSFIKIISPVEKEEVHIHYEDLGTGQPIVFIHGWPLCGDMWEYQVTELVKEGFRCITYDRRGFGKSSRPLTGYDYDTLTSDLYALITQLDLQNVVLVGFSMGGGEVARYFGKYGGERIAKAVLISAVTPYMLKTADNPDGVNKAVFDEMLDEMKKDRINFLDDFGKKFFGVTLLNHPVSTPMLEHYRTLAALASPIATQQCAISFSTTDFRQDIKAINVPTLIIHGDNDKTVPIEASGNCTANLLPDAQYVVYAGEPHGLFFTNKDILNKDLTGFIVSGVAPGEPALQPVGAFNNIVGERV</sequence>
<dbReference type="PANTHER" id="PTHR43433:SF4">
    <property type="entry name" value="NON-HEME CHLOROPEROXIDASE-RELATED"/>
    <property type="match status" value="1"/>
</dbReference>
<evidence type="ECO:0000256" key="1">
    <source>
        <dbReference type="ARBA" id="ARBA00038128"/>
    </source>
</evidence>
<dbReference type="FunFam" id="3.40.50.1820:FF:000205">
    <property type="entry name" value="Non-haem bromoperoxidase BPO-A2"/>
    <property type="match status" value="1"/>
</dbReference>
<dbReference type="PRINTS" id="PR00412">
    <property type="entry name" value="EPOXHYDRLASE"/>
</dbReference>
<gene>
    <name evidence="3" type="ORF">GCM10011379_29630</name>
</gene>
<reference evidence="3" key="2">
    <citation type="submission" date="2020-09" db="EMBL/GenBank/DDBJ databases">
        <authorList>
            <person name="Sun Q."/>
            <person name="Zhou Y."/>
        </authorList>
    </citation>
    <scope>NUCLEOTIDE SEQUENCE</scope>
    <source>
        <strain evidence="3">CGMCC 1.15290</strain>
    </source>
</reference>
<comment type="similarity">
    <text evidence="1">Belongs to the AB hydrolase superfamily. Bacterial non-heme haloperoxidase / perhydrolase family.</text>
</comment>
<feature type="domain" description="AB hydrolase-1" evidence="2">
    <location>
        <begin position="27"/>
        <end position="264"/>
    </location>
</feature>
<dbReference type="Gene3D" id="3.40.50.1820">
    <property type="entry name" value="alpha/beta hydrolase"/>
    <property type="match status" value="1"/>
</dbReference>
<dbReference type="AlphaFoldDB" id="A0A917MYK6"/>
<accession>A0A917MYK6</accession>
<evidence type="ECO:0000313" key="4">
    <source>
        <dbReference type="Proteomes" id="UP000627292"/>
    </source>
</evidence>
<dbReference type="RefSeq" id="WP_188953560.1">
    <property type="nucleotide sequence ID" value="NZ_BMIB01000003.1"/>
</dbReference>
<dbReference type="Proteomes" id="UP000627292">
    <property type="component" value="Unassembled WGS sequence"/>
</dbReference>
<dbReference type="InterPro" id="IPR000073">
    <property type="entry name" value="AB_hydrolase_1"/>
</dbReference>